<keyword evidence="8" id="KW-0626">Porin</keyword>
<name>A0A6M9PIA3_9BURK</name>
<evidence type="ECO:0000256" key="9">
    <source>
        <dbReference type="ARBA" id="ARBA00023136"/>
    </source>
</evidence>
<dbReference type="Pfam" id="PF13609">
    <property type="entry name" value="Porin_4"/>
    <property type="match status" value="1"/>
</dbReference>
<evidence type="ECO:0000256" key="11">
    <source>
        <dbReference type="SAM" id="MobiDB-lite"/>
    </source>
</evidence>
<proteinExistence type="predicted"/>
<dbReference type="PRINTS" id="PR00182">
    <property type="entry name" value="ECOLNEIPORIN"/>
</dbReference>
<dbReference type="CDD" id="cd00342">
    <property type="entry name" value="gram_neg_porins"/>
    <property type="match status" value="1"/>
</dbReference>
<evidence type="ECO:0000256" key="1">
    <source>
        <dbReference type="ARBA" id="ARBA00004571"/>
    </source>
</evidence>
<keyword evidence="4" id="KW-1134">Transmembrane beta strand</keyword>
<sequence>MKKSLLAVAAIGAFASAAQAQSSVTVYGILDVGYIGGNVRGTTGSGPSKGTYSNIGSSAESTSRLGFRGTEDLGGGMSAFFTLETGIQPTNATASTFNNRQTFVGLKDNKIGAISFGTQYTPIHSAVAVTSANQQNNMVGDAIYPIAPANNGNQGVGQFASTSNTDSYTIRTANMVKLQSNNVAGFVGTAFYTANNQDTTVRSSTSGGNNNQNGWGVGVNYTWQKLLVTANYQSLNSRQTATGTVTTFAPATASTNTGTTSTLNAAGIWSNATGGSNVRDNQMYFAATYDFGILKAYGQYINRKATSQLTSNDYLSRTAQQIGVRSFITPKIEGWASAGTGRYDSFGPANPTVNFTAYQLGANYWLSKRTNLYTIFGSTQQSSASGNQPSIGANNYAAGVRHTF</sequence>
<dbReference type="GO" id="GO:0046930">
    <property type="term" value="C:pore complex"/>
    <property type="evidence" value="ECO:0007669"/>
    <property type="project" value="UniProtKB-KW"/>
</dbReference>
<evidence type="ECO:0000256" key="10">
    <source>
        <dbReference type="ARBA" id="ARBA00023237"/>
    </source>
</evidence>
<evidence type="ECO:0000256" key="4">
    <source>
        <dbReference type="ARBA" id="ARBA00022452"/>
    </source>
</evidence>
<dbReference type="InterPro" id="IPR050298">
    <property type="entry name" value="Gram-neg_bact_OMP"/>
</dbReference>
<keyword evidence="5" id="KW-0812">Transmembrane</keyword>
<keyword evidence="6 12" id="KW-0732">Signal</keyword>
<dbReference type="InterPro" id="IPR002299">
    <property type="entry name" value="Porin_Neis"/>
</dbReference>
<dbReference type="PANTHER" id="PTHR34501">
    <property type="entry name" value="PROTEIN YDDL-RELATED"/>
    <property type="match status" value="1"/>
</dbReference>
<gene>
    <name evidence="14" type="ORF">DN92_00615</name>
</gene>
<evidence type="ECO:0000259" key="13">
    <source>
        <dbReference type="Pfam" id="PF13609"/>
    </source>
</evidence>
<evidence type="ECO:0000256" key="12">
    <source>
        <dbReference type="SAM" id="SignalP"/>
    </source>
</evidence>
<dbReference type="GO" id="GO:0015288">
    <property type="term" value="F:porin activity"/>
    <property type="evidence" value="ECO:0007669"/>
    <property type="project" value="UniProtKB-KW"/>
</dbReference>
<keyword evidence="10" id="KW-0998">Cell outer membrane</keyword>
<feature type="signal peptide" evidence="12">
    <location>
        <begin position="1"/>
        <end position="20"/>
    </location>
</feature>
<keyword evidence="9" id="KW-0472">Membrane</keyword>
<dbReference type="InterPro" id="IPR033900">
    <property type="entry name" value="Gram_neg_porin_domain"/>
</dbReference>
<feature type="region of interest" description="Disordered" evidence="11">
    <location>
        <begin position="43"/>
        <end position="62"/>
    </location>
</feature>
<keyword evidence="3" id="KW-0813">Transport</keyword>
<dbReference type="Proteomes" id="UP000501090">
    <property type="component" value="Chromosome"/>
</dbReference>
<dbReference type="EMBL" id="CP028940">
    <property type="protein sequence ID" value="QKM59662.1"/>
    <property type="molecule type" value="Genomic_DNA"/>
</dbReference>
<dbReference type="RefSeq" id="WP_173959432.1">
    <property type="nucleotide sequence ID" value="NZ_CBCSCC010000001.1"/>
</dbReference>
<comment type="subcellular location">
    <subcellularLocation>
        <location evidence="1">Cell outer membrane</location>
        <topology evidence="1">Multi-pass membrane protein</topology>
    </subcellularLocation>
</comment>
<evidence type="ECO:0000256" key="3">
    <source>
        <dbReference type="ARBA" id="ARBA00022448"/>
    </source>
</evidence>
<protein>
    <submittedName>
        <fullName evidence="14">Porin</fullName>
    </submittedName>
</protein>
<evidence type="ECO:0000313" key="14">
    <source>
        <dbReference type="EMBL" id="QKM59662.1"/>
    </source>
</evidence>
<dbReference type="Gene3D" id="2.40.160.10">
    <property type="entry name" value="Porin"/>
    <property type="match status" value="1"/>
</dbReference>
<evidence type="ECO:0000256" key="2">
    <source>
        <dbReference type="ARBA" id="ARBA00011233"/>
    </source>
</evidence>
<dbReference type="InterPro" id="IPR023614">
    <property type="entry name" value="Porin_dom_sf"/>
</dbReference>
<dbReference type="GO" id="GO:0034220">
    <property type="term" value="P:monoatomic ion transmembrane transport"/>
    <property type="evidence" value="ECO:0007669"/>
    <property type="project" value="InterPro"/>
</dbReference>
<dbReference type="PRINTS" id="PR00184">
    <property type="entry name" value="NEISSPPORIN"/>
</dbReference>
<reference evidence="14 15" key="1">
    <citation type="submission" date="2018-04" db="EMBL/GenBank/DDBJ databases">
        <title>Polynucleobacter sp. UK-Long2-W17 genome.</title>
        <authorList>
            <person name="Hahn M.W."/>
        </authorList>
    </citation>
    <scope>NUCLEOTIDE SEQUENCE [LARGE SCALE GENOMIC DNA]</scope>
    <source>
        <strain evidence="14 15">UK-Long2-W17</strain>
    </source>
</reference>
<accession>A0A6M9PIA3</accession>
<evidence type="ECO:0000256" key="7">
    <source>
        <dbReference type="ARBA" id="ARBA00023065"/>
    </source>
</evidence>
<evidence type="ECO:0000256" key="6">
    <source>
        <dbReference type="ARBA" id="ARBA00022729"/>
    </source>
</evidence>
<organism evidence="14 15">
    <name type="scientific">Polynucleobacter arcticus</name>
    <dbReference type="NCBI Taxonomy" id="1743165"/>
    <lineage>
        <taxon>Bacteria</taxon>
        <taxon>Pseudomonadati</taxon>
        <taxon>Pseudomonadota</taxon>
        <taxon>Betaproteobacteria</taxon>
        <taxon>Burkholderiales</taxon>
        <taxon>Burkholderiaceae</taxon>
        <taxon>Polynucleobacter</taxon>
    </lineage>
</organism>
<dbReference type="GO" id="GO:0009279">
    <property type="term" value="C:cell outer membrane"/>
    <property type="evidence" value="ECO:0007669"/>
    <property type="project" value="UniProtKB-SubCell"/>
</dbReference>
<feature type="domain" description="Porin" evidence="13">
    <location>
        <begin position="7"/>
        <end position="381"/>
    </location>
</feature>
<dbReference type="InterPro" id="IPR001702">
    <property type="entry name" value="Porin_Gram-ve"/>
</dbReference>
<keyword evidence="15" id="KW-1185">Reference proteome</keyword>
<evidence type="ECO:0000256" key="8">
    <source>
        <dbReference type="ARBA" id="ARBA00023114"/>
    </source>
</evidence>
<keyword evidence="7" id="KW-0406">Ion transport</keyword>
<dbReference type="PANTHER" id="PTHR34501:SF9">
    <property type="entry name" value="MAJOR OUTER MEMBRANE PROTEIN P.IA"/>
    <property type="match status" value="1"/>
</dbReference>
<comment type="subunit">
    <text evidence="2">Homotrimer.</text>
</comment>
<dbReference type="KEGG" id="pard:DN92_00615"/>
<evidence type="ECO:0000256" key="5">
    <source>
        <dbReference type="ARBA" id="ARBA00022692"/>
    </source>
</evidence>
<feature type="chain" id="PRO_5027010281" evidence="12">
    <location>
        <begin position="21"/>
        <end position="404"/>
    </location>
</feature>
<dbReference type="AlphaFoldDB" id="A0A6M9PIA3"/>
<dbReference type="SUPFAM" id="SSF56935">
    <property type="entry name" value="Porins"/>
    <property type="match status" value="1"/>
</dbReference>
<evidence type="ECO:0000313" key="15">
    <source>
        <dbReference type="Proteomes" id="UP000501090"/>
    </source>
</evidence>